<dbReference type="Proteomes" id="UP000030764">
    <property type="component" value="Unassembled WGS sequence"/>
</dbReference>
<dbReference type="SUPFAM" id="SSF50729">
    <property type="entry name" value="PH domain-like"/>
    <property type="match status" value="1"/>
</dbReference>
<keyword evidence="2" id="KW-0677">Repeat</keyword>
<dbReference type="Gene3D" id="2.30.29.30">
    <property type="entry name" value="Pleckstrin-homology domain (PH domain)/Phosphotyrosine-binding domain (PTB)"/>
    <property type="match status" value="1"/>
</dbReference>
<feature type="transmembrane region" description="Helical" evidence="6">
    <location>
        <begin position="1622"/>
        <end position="1650"/>
    </location>
</feature>
<dbReference type="GO" id="GO:0140359">
    <property type="term" value="F:ABC-type transporter activity"/>
    <property type="evidence" value="ECO:0007669"/>
    <property type="project" value="InterPro"/>
</dbReference>
<evidence type="ECO:0000256" key="5">
    <source>
        <dbReference type="SAM" id="MobiDB-lite"/>
    </source>
</evidence>
<evidence type="ECO:0008006" key="11">
    <source>
        <dbReference type="Google" id="ProtNLM"/>
    </source>
</evidence>
<dbReference type="InterPro" id="IPR027417">
    <property type="entry name" value="P-loop_NTPase"/>
</dbReference>
<keyword evidence="1" id="KW-0813">Transport</keyword>
<organism evidence="9 10">
    <name type="scientific">Trichuris suis</name>
    <name type="common">pig whipworm</name>
    <dbReference type="NCBI Taxonomy" id="68888"/>
    <lineage>
        <taxon>Eukaryota</taxon>
        <taxon>Metazoa</taxon>
        <taxon>Ecdysozoa</taxon>
        <taxon>Nematoda</taxon>
        <taxon>Enoplea</taxon>
        <taxon>Dorylaimia</taxon>
        <taxon>Trichinellida</taxon>
        <taxon>Trichuridae</taxon>
        <taxon>Trichuris</taxon>
    </lineage>
</organism>
<evidence type="ECO:0000256" key="6">
    <source>
        <dbReference type="SAM" id="Phobius"/>
    </source>
</evidence>
<dbReference type="InterPro" id="IPR011993">
    <property type="entry name" value="PH-like_dom_sf"/>
</dbReference>
<dbReference type="PANTHER" id="PTHR19229">
    <property type="entry name" value="ATP-BINDING CASSETTE TRANSPORTER SUBFAMILY A ABCA"/>
    <property type="match status" value="1"/>
</dbReference>
<dbReference type="CDD" id="cd03263">
    <property type="entry name" value="ABC_subfamily_A"/>
    <property type="match status" value="2"/>
</dbReference>
<gene>
    <name evidence="9" type="ORF">M513_01480</name>
</gene>
<dbReference type="Pfam" id="PF00005">
    <property type="entry name" value="ABC_tran"/>
    <property type="match status" value="2"/>
</dbReference>
<dbReference type="Gene3D" id="3.40.50.300">
    <property type="entry name" value="P-loop containing nucleotide triphosphate hydrolases"/>
    <property type="match status" value="2"/>
</dbReference>
<evidence type="ECO:0000313" key="10">
    <source>
        <dbReference type="Proteomes" id="UP000030764"/>
    </source>
</evidence>
<protein>
    <recommendedName>
        <fullName evidence="11">ATP-binding cassette sub-family A member 3</fullName>
    </recommendedName>
</protein>
<keyword evidence="3" id="KW-0547">Nucleotide-binding</keyword>
<feature type="transmembrane region" description="Helical" evidence="6">
    <location>
        <begin position="742"/>
        <end position="762"/>
    </location>
</feature>
<evidence type="ECO:0000259" key="7">
    <source>
        <dbReference type="PROSITE" id="PS50003"/>
    </source>
</evidence>
<name>A0A085MKR4_9BILA</name>
<dbReference type="GO" id="GO:0016887">
    <property type="term" value="F:ATP hydrolysis activity"/>
    <property type="evidence" value="ECO:0007669"/>
    <property type="project" value="InterPro"/>
</dbReference>
<keyword evidence="4" id="KW-0067">ATP-binding</keyword>
<keyword evidence="6" id="KW-1133">Transmembrane helix</keyword>
<feature type="domain" description="ABC transporter" evidence="8">
    <location>
        <begin position="860"/>
        <end position="1093"/>
    </location>
</feature>
<feature type="transmembrane region" description="Helical" evidence="6">
    <location>
        <begin position="783"/>
        <end position="810"/>
    </location>
</feature>
<dbReference type="SUPFAM" id="SSF52540">
    <property type="entry name" value="P-loop containing nucleoside triphosphate hydrolases"/>
    <property type="match status" value="2"/>
</dbReference>
<dbReference type="EMBL" id="KL363187">
    <property type="protein sequence ID" value="KFD57810.1"/>
    <property type="molecule type" value="Genomic_DNA"/>
</dbReference>
<dbReference type="InterPro" id="IPR003439">
    <property type="entry name" value="ABC_transporter-like_ATP-bd"/>
</dbReference>
<feature type="transmembrane region" description="Helical" evidence="6">
    <location>
        <begin position="715"/>
        <end position="736"/>
    </location>
</feature>
<feature type="domain" description="ABC transporter" evidence="8">
    <location>
        <begin position="1840"/>
        <end position="2075"/>
    </location>
</feature>
<dbReference type="CDD" id="cd00821">
    <property type="entry name" value="PH"/>
    <property type="match status" value="1"/>
</dbReference>
<dbReference type="SMART" id="SM00233">
    <property type="entry name" value="PH"/>
    <property type="match status" value="1"/>
</dbReference>
<feature type="transmembrane region" description="Helical" evidence="6">
    <location>
        <begin position="640"/>
        <end position="662"/>
    </location>
</feature>
<sequence length="2595" mass="292854">MAQEPVRIRQKSSLRGEESEANRLLNRRATFWRQLKALLRKNLLVAFREKIYNGFCFLLPILLGVTMLYREQASELVASNCTFEMDAPVALPSSGWFRVLQTTYCSYILPCSLSRDCSEEFYITDQELSVNFIIDELYRIMRDETLIRAWMKVIDKFIVIIERNNDFTYNGKYEEFQLKALWGSHRLQLNVEDASVISSLSVKKEFLIKAVKTFIQEAKRNSSLLEDDVFPSYISANFAYLLCDGGLFDTYLVPPDGIGDEEKSRLNAIICSLSNFTLNRDDLSTLAPQINEALNAVTGLNTSIMENLQWVIAWTDLAEAAVPQMLSQYHYHLFGHVVDAWQILRQNVPKPAKLATLLCGTSSRLSEIAEKHSWQNLSSKWWTLHEHLLGKDIVLTPLSPVTKKIGDKMTETLSSISVLRKFAVDLFAALLFGGVSFGGDLLGRAAVITAENFQLLRNRSDAAILDSLFGNTDLDPSFEPVIISFLQDAVAAIIEVRQLQVKYMTKAAVKGLTYGNVLAVISFTGVDSNSTTLLNATKYIIHMQQTKLSVQSEVDMMQAFIQDMVNSAILAVRTGSETNIALYAQKFPRKCGNQTIVNAMMHTHTAVSLHTIIIWVLCLCAVAVNVVIERKMMLKEYCKSAGLSTVTYLVSWQLHAFILMHLPTTLYTVIIAKGAVISYTSPYAVSLFVAINSFAVAAQALAFANCFESPRMAGLTVPIFYLLLRLLGGFISASFFEHHVMIQALLSMVPEFAITIVINGLVRNEERKSPFSFMALFDPLYDYGSFSYSLLILMMFLGAMIHLLLAWYLLEIRSTSYNDVKPWYFPLQRSYWRPTYTFEFLENAGGDYLKQEILHLPVGLSVEHVSMCYGVGKKAKMALKDVTAEFYAGEVTALIGANDSGKTTLLSIMCGLFPPTKGDVVLLGESISSNLKHVYSLLGYCPKDNVLLNKLTVAEHLYFFGSLKGIPFPELRRDVNEVLKIAQLHEVKQLLVENLSDIVKRKLAIGIALLGNTKVIVIDEPTHGVDRALRHAIWSMIFTIKKKRTVIFSTQYLDEAEILGDRIAIMSNGELKCSGSSGFLMANNKGGCFLTFVKKPRRMSLPEIPCIKKLISYLQSYVPDVEIVQNSHKEIEFKLPITDAVTLLNLVSEIDKSLEMFGCTSYGFSEGGLEDVYRNETMPTGSAEKYVSFSSTAGVIEEHPPEEGDLQSYSLSSSNDEILRKSSSMNISIRKMTLTEEHELNALLRAHLGKSSGRRARWIFQVTWMFQRRLIHYFRNWKAPFCSILLPVVLAALCFYAADHIRSPYRQLRIVDIVQLHEPSVVFIRLSVRMSAKENNTVVSLLNNMRTHGMGDQCTRKWCGTPLESNDFTIQEVARTKYFKCKCVKHKVYCQPKAFTDPIPTYRTRSGQVFVDLTGYCLIDWLTLTENSYAVRRHVGFSTPQVQNKWKRNYVKLPEELALTAGNRLQQLLRTIELRELAKFINPPRVLEIITAMEKFSGCRQNYQLKVWYERSGTTPYRSSTLYLPFGLNAVANALLRISNGSSDSLYEQSITTTIRTARRKQKLHMNATPLEPKHCSGRTILEICGIAVSASVLSASFALFVTEEHRQNSRQLQYTGGMAIWIYWLVMLIFDLCIITLTVSAVLAVGSLMEENFIMSSHKSLVASFICFMMFSSSATTVVYLASNAFHLPNYAYAVFSVFNSILQLFELNVDRADRIVEAFTFFLPHQYFARSMALIVEETVPYVQVAYSTGKVELPAGQSVLEVNENLWRSMNAQVCIFTVAFLLVLLFEYRHRMCRSFSTVLSGVLRPTLSEANPSDLLKDEPTKPEQSTNAVESCMLRVANLEKVVLSFKCTRIEMHKLLEGLSFDVMKGECIGILGHEGAGKSLIFQLLTGNAYQTRGSVIINNRRPNSCNFQDIGYCPQTDSLDERLTVRETLRFYAAIRGMTLKETRDAIAYYGSKLNLDSCMSTEVMNLNASLKRRVSIAVAFIGSPPLVLLDEPTSGMDPFSRRCVHRVMINALSVGQSILFSTNTMEECEALCHRVIVLMKGRFLCIDSVQELKQRYARSYTLTVKLQPDHEYQAKDVKQAFETAIEGALFKQQLGNNLVFEVPRQQSSLPAIFKAVLDVRREFQFESYSLKLTPLESIIAEVAESSSVPYNTARLEADKRVKALVYPFRDSLYGVPVPMCMEITIQCEEPLCKGDLLVKTNAFLSHKWRRRYVAVFARGRLGVARIELFKNVEDYAKGNTERIILLSGCAAVQLAHDEKERRSTLKLHLSNGTFSFQSAHFDDLQKWQRFISEAAFGDFNDLQKSKVANTGDQPVAIQPRNLRKETAIHVSLLSSTAQSFAPGNYNLTFTDDGFCLSAEMATLRMEVFHFDRIAWLGRGVGCLAFQLRNGHLFELTSERAEAIARYIQHRASLNPTTRKPNNLRLQYESSLDAFQAEEYSGILPEEVDDSSGSVLNSWRKLKATLRNRFKSHKTEDQSSGDSSEIEQADLDWMPRRGRRQITRSYSERSTPPAGHFRPNPLYLESIRSSGFFSAESQTDELPPTVRRQQSPYMVDSYRKVQASRNSVGELPYTDGQSLGSVITDV</sequence>
<feature type="domain" description="PH" evidence="7">
    <location>
        <begin position="2199"/>
        <end position="2306"/>
    </location>
</feature>
<feature type="transmembrane region" description="Helical" evidence="6">
    <location>
        <begin position="1773"/>
        <end position="1792"/>
    </location>
</feature>
<feature type="transmembrane region" description="Helical" evidence="6">
    <location>
        <begin position="607"/>
        <end position="628"/>
    </location>
</feature>
<evidence type="ECO:0000256" key="1">
    <source>
        <dbReference type="ARBA" id="ARBA00022448"/>
    </source>
</evidence>
<dbReference type="PANTHER" id="PTHR19229:SF36">
    <property type="entry name" value="ATP-BINDING CASSETTE SUB-FAMILY A MEMBER 2"/>
    <property type="match status" value="1"/>
</dbReference>
<feature type="transmembrane region" description="Helical" evidence="6">
    <location>
        <begin position="51"/>
        <end position="69"/>
    </location>
</feature>
<dbReference type="InterPro" id="IPR026082">
    <property type="entry name" value="ABCA"/>
</dbReference>
<feature type="transmembrane region" description="Helical" evidence="6">
    <location>
        <begin position="1662"/>
        <end position="1683"/>
    </location>
</feature>
<evidence type="ECO:0000313" key="9">
    <source>
        <dbReference type="EMBL" id="KFD57810.1"/>
    </source>
</evidence>
<accession>A0A085MKR4</accession>
<feature type="transmembrane region" description="Helical" evidence="6">
    <location>
        <begin position="682"/>
        <end position="703"/>
    </location>
</feature>
<dbReference type="InterPro" id="IPR001849">
    <property type="entry name" value="PH_domain"/>
</dbReference>
<proteinExistence type="predicted"/>
<dbReference type="PROSITE" id="PS50893">
    <property type="entry name" value="ABC_TRANSPORTER_2"/>
    <property type="match status" value="2"/>
</dbReference>
<dbReference type="GO" id="GO:0016020">
    <property type="term" value="C:membrane"/>
    <property type="evidence" value="ECO:0007669"/>
    <property type="project" value="UniProtKB-SubCell"/>
</dbReference>
<reference evidence="9 10" key="1">
    <citation type="journal article" date="2014" name="Nat. Genet.">
        <title>Genome and transcriptome of the porcine whipworm Trichuris suis.</title>
        <authorList>
            <person name="Jex A.R."/>
            <person name="Nejsum P."/>
            <person name="Schwarz E.M."/>
            <person name="Hu L."/>
            <person name="Young N.D."/>
            <person name="Hall R.S."/>
            <person name="Korhonen P.K."/>
            <person name="Liao S."/>
            <person name="Thamsborg S."/>
            <person name="Xia J."/>
            <person name="Xu P."/>
            <person name="Wang S."/>
            <person name="Scheerlinck J.P."/>
            <person name="Hofmann A."/>
            <person name="Sternberg P.W."/>
            <person name="Wang J."/>
            <person name="Gasser R.B."/>
        </authorList>
    </citation>
    <scope>NUCLEOTIDE SEQUENCE [LARGE SCALE GENOMIC DNA]</scope>
    <source>
        <strain evidence="9">DCEP-RM93M</strain>
    </source>
</reference>
<dbReference type="SMART" id="SM00382">
    <property type="entry name" value="AAA"/>
    <property type="match status" value="2"/>
</dbReference>
<evidence type="ECO:0000256" key="3">
    <source>
        <dbReference type="ARBA" id="ARBA00022741"/>
    </source>
</evidence>
<dbReference type="InterPro" id="IPR003593">
    <property type="entry name" value="AAA+_ATPase"/>
</dbReference>
<evidence type="ECO:0000256" key="2">
    <source>
        <dbReference type="ARBA" id="ARBA00022737"/>
    </source>
</evidence>
<keyword evidence="10" id="KW-1185">Reference proteome</keyword>
<feature type="transmembrane region" description="Helical" evidence="6">
    <location>
        <begin position="1581"/>
        <end position="1602"/>
    </location>
</feature>
<feature type="region of interest" description="Disordered" evidence="5">
    <location>
        <begin position="2480"/>
        <end position="2503"/>
    </location>
</feature>
<keyword evidence="6" id="KW-0812">Transmembrane</keyword>
<keyword evidence="6" id="KW-0472">Membrane</keyword>
<dbReference type="GO" id="GO:0005524">
    <property type="term" value="F:ATP binding"/>
    <property type="evidence" value="ECO:0007669"/>
    <property type="project" value="UniProtKB-KW"/>
</dbReference>
<evidence type="ECO:0000256" key="4">
    <source>
        <dbReference type="ARBA" id="ARBA00022840"/>
    </source>
</evidence>
<dbReference type="PROSITE" id="PS50003">
    <property type="entry name" value="PH_DOMAIN"/>
    <property type="match status" value="1"/>
</dbReference>
<dbReference type="GO" id="GO:0005319">
    <property type="term" value="F:lipid transporter activity"/>
    <property type="evidence" value="ECO:0007669"/>
    <property type="project" value="TreeGrafter"/>
</dbReference>
<evidence type="ECO:0000259" key="8">
    <source>
        <dbReference type="PROSITE" id="PS50893"/>
    </source>
</evidence>